<feature type="region of interest" description="Disordered" evidence="1">
    <location>
        <begin position="1"/>
        <end position="64"/>
    </location>
</feature>
<evidence type="ECO:0000256" key="1">
    <source>
        <dbReference type="SAM" id="MobiDB-lite"/>
    </source>
</evidence>
<feature type="compositionally biased region" description="Basic and acidic residues" evidence="1">
    <location>
        <begin position="1"/>
        <end position="14"/>
    </location>
</feature>
<protein>
    <submittedName>
        <fullName evidence="2">Uncharacterized protein</fullName>
    </submittedName>
</protein>
<reference evidence="3" key="1">
    <citation type="submission" date="2017-03" db="EMBL/GenBank/DDBJ databases">
        <title>Phytopthora megakarya and P. palmivora, two closely related causual agents of cacao black pod achieved similar genome size and gene model numbers by different mechanisms.</title>
        <authorList>
            <person name="Ali S."/>
            <person name="Shao J."/>
            <person name="Larry D.J."/>
            <person name="Kronmiller B."/>
            <person name="Shen D."/>
            <person name="Strem M.D."/>
            <person name="Melnick R.L."/>
            <person name="Guiltinan M.J."/>
            <person name="Tyler B.M."/>
            <person name="Meinhardt L.W."/>
            <person name="Bailey B.A."/>
        </authorList>
    </citation>
    <scope>NUCLEOTIDE SEQUENCE [LARGE SCALE GENOMIC DNA]</scope>
    <source>
        <strain evidence="3">zdho120</strain>
    </source>
</reference>
<sequence length="219" mass="25111">MNENADAKDSASPKKKDKKHKIEKPKVKKTRRHFREELQRRDQVPQADTKPDIDQNEIVQTDSSLSPSAIVEMFHLQEENSSSTSTGTIARYLVEHETSGDFYQIRSKQRKQHLHFPDHVRHRRSLMKAQQKFRDGSTKAENSMCCTILQRDGEKALVVMLLGIVTGMCWMDALNLHLDNASSSRSKFDSFVCAYSAGSNRSRHNFFVLFKYPSHGIVS</sequence>
<dbReference type="Proteomes" id="UP000198211">
    <property type="component" value="Unassembled WGS sequence"/>
</dbReference>
<comment type="caution">
    <text evidence="2">The sequence shown here is derived from an EMBL/GenBank/DDBJ whole genome shotgun (WGS) entry which is preliminary data.</text>
</comment>
<dbReference type="EMBL" id="NBNE01000155">
    <property type="protein sequence ID" value="OWZ22200.1"/>
    <property type="molecule type" value="Genomic_DNA"/>
</dbReference>
<accession>A0A225WZ96</accession>
<proteinExistence type="predicted"/>
<feature type="compositionally biased region" description="Basic residues" evidence="1">
    <location>
        <begin position="15"/>
        <end position="33"/>
    </location>
</feature>
<keyword evidence="3" id="KW-1185">Reference proteome</keyword>
<feature type="compositionally biased region" description="Basic and acidic residues" evidence="1">
    <location>
        <begin position="34"/>
        <end position="53"/>
    </location>
</feature>
<organism evidence="2 3">
    <name type="scientific">Phytophthora megakarya</name>
    <dbReference type="NCBI Taxonomy" id="4795"/>
    <lineage>
        <taxon>Eukaryota</taxon>
        <taxon>Sar</taxon>
        <taxon>Stramenopiles</taxon>
        <taxon>Oomycota</taxon>
        <taxon>Peronosporomycetes</taxon>
        <taxon>Peronosporales</taxon>
        <taxon>Peronosporaceae</taxon>
        <taxon>Phytophthora</taxon>
    </lineage>
</organism>
<dbReference type="OrthoDB" id="122988at2759"/>
<dbReference type="AlphaFoldDB" id="A0A225WZ96"/>
<evidence type="ECO:0000313" key="3">
    <source>
        <dbReference type="Proteomes" id="UP000198211"/>
    </source>
</evidence>
<evidence type="ECO:0000313" key="2">
    <source>
        <dbReference type="EMBL" id="OWZ22200.1"/>
    </source>
</evidence>
<name>A0A225WZ96_9STRA</name>
<gene>
    <name evidence="2" type="ORF">PHMEG_0003138</name>
</gene>